<evidence type="ECO:0000313" key="2">
    <source>
        <dbReference type="Proteomes" id="UP000286288"/>
    </source>
</evidence>
<accession>A0A415ENN5</accession>
<dbReference type="EMBL" id="QRMZ01000029">
    <property type="protein sequence ID" value="RHK04298.1"/>
    <property type="molecule type" value="Genomic_DNA"/>
</dbReference>
<comment type="caution">
    <text evidence="1">The sequence shown here is derived from an EMBL/GenBank/DDBJ whole genome shotgun (WGS) entry which is preliminary data.</text>
</comment>
<name>A0A415ENN5_ENTCA</name>
<dbReference type="AlphaFoldDB" id="A0A415ENN5"/>
<evidence type="ECO:0000313" key="1">
    <source>
        <dbReference type="EMBL" id="RHK04298.1"/>
    </source>
</evidence>
<gene>
    <name evidence="1" type="ORF">DW084_16500</name>
</gene>
<organism evidence="1 2">
    <name type="scientific">Enterococcus casseliflavus</name>
    <name type="common">Enterococcus flavescens</name>
    <dbReference type="NCBI Taxonomy" id="37734"/>
    <lineage>
        <taxon>Bacteria</taxon>
        <taxon>Bacillati</taxon>
        <taxon>Bacillota</taxon>
        <taxon>Bacilli</taxon>
        <taxon>Lactobacillales</taxon>
        <taxon>Enterococcaceae</taxon>
        <taxon>Enterococcus</taxon>
    </lineage>
</organism>
<reference evidence="1 2" key="1">
    <citation type="submission" date="2018-08" db="EMBL/GenBank/DDBJ databases">
        <title>A genome reference for cultivated species of the human gut microbiota.</title>
        <authorList>
            <person name="Zou Y."/>
            <person name="Xue W."/>
            <person name="Luo G."/>
        </authorList>
    </citation>
    <scope>NUCLEOTIDE SEQUENCE [LARGE SCALE GENOMIC DNA]</scope>
    <source>
        <strain evidence="1 2">AF48-16</strain>
    </source>
</reference>
<protein>
    <submittedName>
        <fullName evidence="1">Uncharacterized protein</fullName>
    </submittedName>
</protein>
<sequence length="109" mass="12468">MVTVNFIDEGMSHKVHTRGESLALIDRYWPRYEKQDDSEMQMNSLDKVGYFLNKAAEECEKLDIPAVFGYMLDDSECIIATYGDFIPAINLTNAIQRGIVNELEKEVTN</sequence>
<proteinExistence type="predicted"/>
<dbReference type="Proteomes" id="UP000286288">
    <property type="component" value="Unassembled WGS sequence"/>
</dbReference>